<feature type="compositionally biased region" description="Polar residues" evidence="3">
    <location>
        <begin position="400"/>
        <end position="410"/>
    </location>
</feature>
<dbReference type="Pfam" id="PF02791">
    <property type="entry name" value="DDT"/>
    <property type="match status" value="1"/>
</dbReference>
<name>A0AAD8M5Y8_9APIA</name>
<dbReference type="PANTHER" id="PTHR14296">
    <property type="entry name" value="REMODELING AND SPACING FACTOR 1"/>
    <property type="match status" value="1"/>
</dbReference>
<evidence type="ECO:0000259" key="4">
    <source>
        <dbReference type="Pfam" id="PF02791"/>
    </source>
</evidence>
<reference evidence="5" key="1">
    <citation type="submission" date="2023-02" db="EMBL/GenBank/DDBJ databases">
        <title>Genome of toxic invasive species Heracleum sosnowskyi carries increased number of genes despite the absence of recent whole-genome duplications.</title>
        <authorList>
            <person name="Schelkunov M."/>
            <person name="Shtratnikova V."/>
            <person name="Makarenko M."/>
            <person name="Klepikova A."/>
            <person name="Omelchenko D."/>
            <person name="Novikova G."/>
            <person name="Obukhova E."/>
            <person name="Bogdanov V."/>
            <person name="Penin A."/>
            <person name="Logacheva M."/>
        </authorList>
    </citation>
    <scope>NUCLEOTIDE SEQUENCE</scope>
    <source>
        <strain evidence="5">Hsosn_3</strain>
        <tissue evidence="5">Leaf</tissue>
    </source>
</reference>
<feature type="compositionally biased region" description="Basic and acidic residues" evidence="3">
    <location>
        <begin position="567"/>
        <end position="576"/>
    </location>
</feature>
<accession>A0AAD8M5Y8</accession>
<feature type="region of interest" description="Disordered" evidence="3">
    <location>
        <begin position="53"/>
        <end position="88"/>
    </location>
</feature>
<dbReference type="Proteomes" id="UP001237642">
    <property type="component" value="Unassembled WGS sequence"/>
</dbReference>
<evidence type="ECO:0000256" key="2">
    <source>
        <dbReference type="ARBA" id="ARBA00023242"/>
    </source>
</evidence>
<feature type="domain" description="DDT" evidence="4">
    <location>
        <begin position="112"/>
        <end position="162"/>
    </location>
</feature>
<feature type="compositionally biased region" description="Acidic residues" evidence="3">
    <location>
        <begin position="536"/>
        <end position="546"/>
    </location>
</feature>
<keyword evidence="2" id="KW-0539">Nucleus</keyword>
<gene>
    <name evidence="5" type="ORF">POM88_038921</name>
</gene>
<dbReference type="EMBL" id="JAUIZM010000009">
    <property type="protein sequence ID" value="KAK1363360.1"/>
    <property type="molecule type" value="Genomic_DNA"/>
</dbReference>
<keyword evidence="6" id="KW-1185">Reference proteome</keyword>
<evidence type="ECO:0000256" key="1">
    <source>
        <dbReference type="ARBA" id="ARBA00004123"/>
    </source>
</evidence>
<dbReference type="GO" id="GO:0006355">
    <property type="term" value="P:regulation of DNA-templated transcription"/>
    <property type="evidence" value="ECO:0007669"/>
    <property type="project" value="InterPro"/>
</dbReference>
<evidence type="ECO:0000313" key="5">
    <source>
        <dbReference type="EMBL" id="KAK1363360.1"/>
    </source>
</evidence>
<feature type="region of interest" description="Disordered" evidence="3">
    <location>
        <begin position="1"/>
        <end position="36"/>
    </location>
</feature>
<dbReference type="InterPro" id="IPR018501">
    <property type="entry name" value="DDT_dom"/>
</dbReference>
<feature type="compositionally biased region" description="Polar residues" evidence="3">
    <location>
        <begin position="1"/>
        <end position="15"/>
    </location>
</feature>
<dbReference type="AlphaFoldDB" id="A0AAD8M5Y8"/>
<feature type="region of interest" description="Disordered" evidence="3">
    <location>
        <begin position="628"/>
        <end position="702"/>
    </location>
</feature>
<feature type="compositionally biased region" description="Basic and acidic residues" evidence="3">
    <location>
        <begin position="53"/>
        <end position="62"/>
    </location>
</feature>
<feature type="compositionally biased region" description="Polar residues" evidence="3">
    <location>
        <begin position="422"/>
        <end position="447"/>
    </location>
</feature>
<protein>
    <submittedName>
        <fullName evidence="5">DDT domain-containing protein</fullName>
    </submittedName>
</protein>
<feature type="region of interest" description="Disordered" evidence="3">
    <location>
        <begin position="519"/>
        <end position="586"/>
    </location>
</feature>
<sequence length="702" mass="80515">MSKSQQPSSPILHNSQENKKNKNFTNNDDDSFVRRVRPSRACALRSAAKLYEAKEASANERKKNQKRKERSLSFEESPPHSPPQDQQCSKIVTPLVGEPTLSQLPRWSIRSMGELGSILNFLNVFRPILNINVEFSIEELETALITPNNTLADIHIPLLKVIPPIARLTLGQNTWITVLCRKLKHWWHWVADGELPIVAYQGSEVEAYNKLDPGVRVVILKALCDIRVEQEDIRSYIDNSIKHGVQLSAFRKERIGGDSRGISYWYEDDPVIGQRLYREIREIEVKKGKGKSVQPISSSCYQWETVATSLDEFQDVSEKLLASKNRTECSVGKKLCNDMLPEIEKVHKRKEKVLKKQHREALLLDNMMGVNGLAPGHSLRGRKRVSYTFDDYDRSINEAIKSTKTNQPSPEHTLRREGLRHNSFSNGSSRLGAPSQNPQHDSFSALSPKSPDYVESDYGNNSEPLDRSNRCRQRPQRYSERGFAEGVSDREADFDSDNDIVGEVVYDEEYLRKRKDMKKMNSNSEGDEEYHWEGERAEEEEEEDESLSLSEDSGERPRLKKLRGRSRRETKLRSVDDIQSGLRRSRRATRNRIDYRRLDGSDSEYEFLEQEYVNAQDKHTNGFESAKFSLGAKSEDAEQNDDYQEMKSEPPVDEKPKAVETEQDELEGVNKRRFLDLNELAPGPGFDEGPNSTIKDKDTDNF</sequence>
<reference evidence="5" key="2">
    <citation type="submission" date="2023-05" db="EMBL/GenBank/DDBJ databases">
        <authorList>
            <person name="Schelkunov M.I."/>
        </authorList>
    </citation>
    <scope>NUCLEOTIDE SEQUENCE</scope>
    <source>
        <strain evidence="5">Hsosn_3</strain>
        <tissue evidence="5">Leaf</tissue>
    </source>
</reference>
<comment type="caution">
    <text evidence="5">The sequence shown here is derived from an EMBL/GenBank/DDBJ whole genome shotgun (WGS) entry which is preliminary data.</text>
</comment>
<feature type="compositionally biased region" description="Basic and acidic residues" evidence="3">
    <location>
        <begin position="477"/>
        <end position="493"/>
    </location>
</feature>
<proteinExistence type="predicted"/>
<evidence type="ECO:0000256" key="3">
    <source>
        <dbReference type="SAM" id="MobiDB-lite"/>
    </source>
</evidence>
<dbReference type="InterPro" id="IPR028938">
    <property type="entry name" value="Rsf1-like"/>
</dbReference>
<feature type="compositionally biased region" description="Basic and acidic residues" evidence="3">
    <location>
        <begin position="644"/>
        <end position="660"/>
    </location>
</feature>
<evidence type="ECO:0000313" key="6">
    <source>
        <dbReference type="Proteomes" id="UP001237642"/>
    </source>
</evidence>
<dbReference type="PANTHER" id="PTHR14296:SF3">
    <property type="entry name" value="DIKAR, ISOFORM F"/>
    <property type="match status" value="1"/>
</dbReference>
<comment type="subcellular location">
    <subcellularLocation>
        <location evidence="1">Nucleus</location>
    </subcellularLocation>
</comment>
<dbReference type="GO" id="GO:0031213">
    <property type="term" value="C:RSF complex"/>
    <property type="evidence" value="ECO:0007669"/>
    <property type="project" value="InterPro"/>
</dbReference>
<organism evidence="5 6">
    <name type="scientific">Heracleum sosnowskyi</name>
    <dbReference type="NCBI Taxonomy" id="360622"/>
    <lineage>
        <taxon>Eukaryota</taxon>
        <taxon>Viridiplantae</taxon>
        <taxon>Streptophyta</taxon>
        <taxon>Embryophyta</taxon>
        <taxon>Tracheophyta</taxon>
        <taxon>Spermatophyta</taxon>
        <taxon>Magnoliopsida</taxon>
        <taxon>eudicotyledons</taxon>
        <taxon>Gunneridae</taxon>
        <taxon>Pentapetalae</taxon>
        <taxon>asterids</taxon>
        <taxon>campanulids</taxon>
        <taxon>Apiales</taxon>
        <taxon>Apiaceae</taxon>
        <taxon>Apioideae</taxon>
        <taxon>apioid superclade</taxon>
        <taxon>Tordylieae</taxon>
        <taxon>Tordyliinae</taxon>
        <taxon>Heracleum</taxon>
    </lineage>
</organism>
<feature type="region of interest" description="Disordered" evidence="3">
    <location>
        <begin position="399"/>
        <end position="495"/>
    </location>
</feature>